<evidence type="ECO:0000313" key="2">
    <source>
        <dbReference type="EMBL" id="OOK65228.1"/>
    </source>
</evidence>
<name>A0A1V3WEN1_MYCKA</name>
<feature type="region of interest" description="Disordered" evidence="1">
    <location>
        <begin position="249"/>
        <end position="268"/>
    </location>
</feature>
<reference evidence="2 3" key="1">
    <citation type="submission" date="2017-02" db="EMBL/GenBank/DDBJ databases">
        <title>Complete genome sequences of Mycobacterium kansasii strains isolated from rhesus macaques.</title>
        <authorList>
            <person name="Panda A."/>
            <person name="Nagaraj S."/>
            <person name="Zhao X."/>
            <person name="Tettelin H."/>
            <person name="Detolla L.J."/>
        </authorList>
    </citation>
    <scope>NUCLEOTIDE SEQUENCE [LARGE SCALE GENOMIC DNA]</scope>
    <source>
        <strain evidence="2 3">11-3469</strain>
    </source>
</reference>
<organism evidence="2 3">
    <name type="scientific">Mycobacterium kansasii</name>
    <dbReference type="NCBI Taxonomy" id="1768"/>
    <lineage>
        <taxon>Bacteria</taxon>
        <taxon>Bacillati</taxon>
        <taxon>Actinomycetota</taxon>
        <taxon>Actinomycetes</taxon>
        <taxon>Mycobacteriales</taxon>
        <taxon>Mycobacteriaceae</taxon>
        <taxon>Mycobacterium</taxon>
    </lineage>
</organism>
<dbReference type="AlphaFoldDB" id="A0A1V3WEN1"/>
<dbReference type="EMBL" id="MVBN01000011">
    <property type="protein sequence ID" value="OOK65228.1"/>
    <property type="molecule type" value="Genomic_DNA"/>
</dbReference>
<dbReference type="Proteomes" id="UP000188532">
    <property type="component" value="Unassembled WGS sequence"/>
</dbReference>
<proteinExistence type="predicted"/>
<gene>
    <name evidence="2" type="primary">eccC3</name>
    <name evidence="2" type="ORF">BZL29_7828</name>
</gene>
<dbReference type="PANTHER" id="PTHR22683">
    <property type="entry name" value="SPORULATION PROTEIN RELATED"/>
    <property type="match status" value="1"/>
</dbReference>
<dbReference type="InterPro" id="IPR050206">
    <property type="entry name" value="FtsK/SpoIIIE/SftA"/>
</dbReference>
<dbReference type="InterPro" id="IPR027417">
    <property type="entry name" value="P-loop_NTPase"/>
</dbReference>
<sequence>MVVMVIFMFMTGYRQMQPMYLFFVAMMVIALFQSMQAQGGSSEMSTPEVNSERAEYLRWLSGKGEEIREIAAAQKASAEWSHPDPEVLEAVIGSPRMWERGATDPDYLHVRVGRDEVRLQSKIKVKPVESELDLEPVTYTALQHLRAVQQTIPHCPKAIDLAGFGMIAVYGDQVLFGAILRAWIAQLVCWHTPNDIALAVASPQLESRWNWAKWLPHTESHDIDGAGPARLLGTSLREVETMLGPLISDRDRVTDDKGNTDSSAVSKSHKHVVVVVDDPRAPHEVVRRIAARDGVTVITYRASAGPDRDYAPTRASCCCGWPLTPMPPRQRCGWTRGKTFAGRPFAPNQMCSMRTSHGMWRGKCRDGMRRRPAGKMPSQPPRRICLRCWGSRMPPSSTSTRCGRPGCCPSVAQSRWTSHRCCGFRWVCSPAVHR</sequence>
<comment type="caution">
    <text evidence="2">The sequence shown here is derived from an EMBL/GenBank/DDBJ whole genome shotgun (WGS) entry which is preliminary data.</text>
</comment>
<dbReference type="Gene3D" id="3.40.50.300">
    <property type="entry name" value="P-loop containing nucleotide triphosphate hydrolases"/>
    <property type="match status" value="1"/>
</dbReference>
<evidence type="ECO:0000256" key="1">
    <source>
        <dbReference type="SAM" id="MobiDB-lite"/>
    </source>
</evidence>
<protein>
    <submittedName>
        <fullName evidence="2">ESX-3 secretion system eccC3 domain protein</fullName>
    </submittedName>
</protein>
<accession>A0A1V3WEN1</accession>
<dbReference type="PANTHER" id="PTHR22683:SF1">
    <property type="entry name" value="TYPE VII SECRETION SYSTEM PROTEIN ESSC"/>
    <property type="match status" value="1"/>
</dbReference>
<feature type="compositionally biased region" description="Basic and acidic residues" evidence="1">
    <location>
        <begin position="249"/>
        <end position="259"/>
    </location>
</feature>
<evidence type="ECO:0000313" key="3">
    <source>
        <dbReference type="Proteomes" id="UP000188532"/>
    </source>
</evidence>